<evidence type="ECO:0000256" key="13">
    <source>
        <dbReference type="RuleBase" id="RU000672"/>
    </source>
</evidence>
<evidence type="ECO:0000313" key="17">
    <source>
        <dbReference type="EMBL" id="CAE2201575.1"/>
    </source>
</evidence>
<sequence>MHLGEKFLDFLLAPLSASEIKQAYSLIPESLKGSNISTVSIDLLEPEKSLIVPLLHGTRIEKSSAVRKAQMILLDHVNESCHEVVVNLTDPSCIPQDQELEAQPAYSLAEYELVEDLVRGSAELKEILSQKGIDINKIVVDLWSPGAGYKGEHEQDTNSKSRLAKPFLFYQENPEDNLYARPLRGISPVVDLYKKEIRRLDIFDDVYIPKASAKFYDNKLSYNLSPLEITQPRGPSFEVQGHTVKWAAWEFRVGFDTREGVLLRTVSYQDPVSKEYRPILYRASMAEMVVPYGDPSRPCYRKNAFDLGEEGIGRNLNSLEKGCDCLGEIFYFDVSFCGPDGDSITVKNGICMHEEDYGLLYKHTDWRTQESHRIRSRRLVVSCFATIANYDYGFNWHFYLDGRIEFEVKMTGIVSTEAYGSHTTPGEHYKYGTKLDKDIYAPIHQHFFNMRLDFMVDGLQNRLYEVNSHTTPISDPVNVQGNAFYSQETLIQNERDAARDVNVENGRFWKISNAQKKNSLGYYPSYALIPENNTFLKVSDIASVAKRASHLKHHLWCSPFEATESHPGGRFPNMREEADGISVWSQKNRNLVDTDLVVWYNFGSLHIVRPEEWPLMPVATARFILLPFGFFERNPALSAPSHAACKL</sequence>
<comment type="cofactor">
    <cofactor evidence="3">
        <name>Zn(2+)</name>
        <dbReference type="ChEBI" id="CHEBI:29105"/>
    </cofactor>
</comment>
<dbReference type="NCBIfam" id="NF008559">
    <property type="entry name" value="PRK11504.1"/>
    <property type="match status" value="1"/>
</dbReference>
<keyword evidence="8 13" id="KW-0560">Oxidoreductase</keyword>
<comment type="cofactor">
    <cofactor evidence="13">
        <name>Cu cation</name>
        <dbReference type="ChEBI" id="CHEBI:23378"/>
    </cofactor>
    <text evidence="13">Contains 1 topaquinone per subunit.</text>
</comment>
<evidence type="ECO:0000256" key="1">
    <source>
        <dbReference type="ARBA" id="ARBA00001935"/>
    </source>
</evidence>
<evidence type="ECO:0000256" key="7">
    <source>
        <dbReference type="ARBA" id="ARBA00022772"/>
    </source>
</evidence>
<evidence type="ECO:0000256" key="12">
    <source>
        <dbReference type="PIRSR" id="PIRSR600269-51"/>
    </source>
</evidence>
<evidence type="ECO:0000256" key="11">
    <source>
        <dbReference type="PIRSR" id="PIRSR600269-50"/>
    </source>
</evidence>
<dbReference type="AlphaFoldDB" id="A0A7S4HJY3"/>
<feature type="active site" description="Proton acceptor" evidence="11">
    <location>
        <position position="306"/>
    </location>
</feature>
<keyword evidence="6 13" id="KW-0479">Metal-binding</keyword>
<comment type="similarity">
    <text evidence="4 13">Belongs to the copper/topaquinone oxidase family.</text>
</comment>
<feature type="modified residue" description="2',4',5'-topaquinone" evidence="12">
    <location>
        <position position="390"/>
    </location>
</feature>
<dbReference type="GO" id="GO:0008131">
    <property type="term" value="F:primary methylamine oxidase activity"/>
    <property type="evidence" value="ECO:0007669"/>
    <property type="project" value="InterPro"/>
</dbReference>
<dbReference type="GO" id="GO:0048038">
    <property type="term" value="F:quinone binding"/>
    <property type="evidence" value="ECO:0007669"/>
    <property type="project" value="InterPro"/>
</dbReference>
<dbReference type="InterPro" id="IPR000269">
    <property type="entry name" value="Cu_amine_oxidase"/>
</dbReference>
<comment type="cofactor">
    <cofactor evidence="1">
        <name>Cu cation</name>
        <dbReference type="ChEBI" id="CHEBI:23378"/>
    </cofactor>
</comment>
<protein>
    <recommendedName>
        <fullName evidence="13">Amine oxidase</fullName>
        <ecNumber evidence="13">1.4.3.-</ecNumber>
    </recommendedName>
</protein>
<dbReference type="InterPro" id="IPR015798">
    <property type="entry name" value="Cu_amine_oxidase_C"/>
</dbReference>
<evidence type="ECO:0000256" key="5">
    <source>
        <dbReference type="ARBA" id="ARBA00011738"/>
    </source>
</evidence>
<dbReference type="EC" id="1.4.3.-" evidence="13"/>
<dbReference type="PANTHER" id="PTHR10638:SF86">
    <property type="entry name" value="COPPER AMINE OXIDASE 1-RELATED"/>
    <property type="match status" value="1"/>
</dbReference>
<dbReference type="Pfam" id="PF02727">
    <property type="entry name" value="Cu_amine_oxidN2"/>
    <property type="match status" value="1"/>
</dbReference>
<dbReference type="Gene3D" id="2.70.98.20">
    <property type="entry name" value="Copper amine oxidase, catalytic domain"/>
    <property type="match status" value="1"/>
</dbReference>
<dbReference type="GO" id="GO:0005507">
    <property type="term" value="F:copper ion binding"/>
    <property type="evidence" value="ECO:0007669"/>
    <property type="project" value="InterPro"/>
</dbReference>
<proteinExistence type="inferred from homology"/>
<dbReference type="SUPFAM" id="SSF54416">
    <property type="entry name" value="Amine oxidase N-terminal region"/>
    <property type="match status" value="2"/>
</dbReference>
<dbReference type="PROSITE" id="PS01164">
    <property type="entry name" value="COPPER_AMINE_OXID_1"/>
    <property type="match status" value="1"/>
</dbReference>
<feature type="domain" description="Copper amine oxidase catalytic" evidence="14">
    <location>
        <begin position="227"/>
        <end position="637"/>
    </location>
</feature>
<dbReference type="Pfam" id="PF01179">
    <property type="entry name" value="Cu_amine_oxid"/>
    <property type="match status" value="1"/>
</dbReference>
<feature type="domain" description="Copper amine oxidase N3-terminal" evidence="16">
    <location>
        <begin position="106"/>
        <end position="201"/>
    </location>
</feature>
<keyword evidence="10" id="KW-0464">Manganese</keyword>
<feature type="domain" description="Copper amine oxidase N2-terminal" evidence="15">
    <location>
        <begin position="12"/>
        <end position="89"/>
    </location>
</feature>
<evidence type="ECO:0000259" key="16">
    <source>
        <dbReference type="Pfam" id="PF02728"/>
    </source>
</evidence>
<evidence type="ECO:0000256" key="6">
    <source>
        <dbReference type="ARBA" id="ARBA00022723"/>
    </source>
</evidence>
<dbReference type="EMBL" id="HBKP01001958">
    <property type="protein sequence ID" value="CAE2201575.1"/>
    <property type="molecule type" value="Transcribed_RNA"/>
</dbReference>
<evidence type="ECO:0000256" key="10">
    <source>
        <dbReference type="ARBA" id="ARBA00023211"/>
    </source>
</evidence>
<evidence type="ECO:0000256" key="4">
    <source>
        <dbReference type="ARBA" id="ARBA00007983"/>
    </source>
</evidence>
<feature type="active site" description="Schiff-base intermediate with substrate; via topaquinone" evidence="11">
    <location>
        <position position="390"/>
    </location>
</feature>
<dbReference type="InterPro" id="IPR036460">
    <property type="entry name" value="Cu_amine_oxidase_C_sf"/>
</dbReference>
<accession>A0A7S4HJY3</accession>
<evidence type="ECO:0000256" key="9">
    <source>
        <dbReference type="ARBA" id="ARBA00023008"/>
    </source>
</evidence>
<evidence type="ECO:0000256" key="2">
    <source>
        <dbReference type="ARBA" id="ARBA00001936"/>
    </source>
</evidence>
<gene>
    <name evidence="17" type="ORF">VSP0166_LOCUS1424</name>
</gene>
<evidence type="ECO:0000256" key="8">
    <source>
        <dbReference type="ARBA" id="ARBA00023002"/>
    </source>
</evidence>
<keyword evidence="7 11" id="KW-0801">TPQ</keyword>
<dbReference type="InterPro" id="IPR049948">
    <property type="entry name" value="Cu_Am_ox_TPQ-bd"/>
</dbReference>
<evidence type="ECO:0000259" key="15">
    <source>
        <dbReference type="Pfam" id="PF02727"/>
    </source>
</evidence>
<reference evidence="17" key="1">
    <citation type="submission" date="2021-01" db="EMBL/GenBank/DDBJ databases">
        <authorList>
            <person name="Corre E."/>
            <person name="Pelletier E."/>
            <person name="Niang G."/>
            <person name="Scheremetjew M."/>
            <person name="Finn R."/>
            <person name="Kale V."/>
            <person name="Holt S."/>
            <person name="Cochrane G."/>
            <person name="Meng A."/>
            <person name="Brown T."/>
            <person name="Cohen L."/>
        </authorList>
    </citation>
    <scope>NUCLEOTIDE SEQUENCE</scope>
    <source>
        <strain evidence="17">DIVA3 518/3/11/1/6</strain>
    </source>
</reference>
<dbReference type="GO" id="GO:0009308">
    <property type="term" value="P:amine metabolic process"/>
    <property type="evidence" value="ECO:0007669"/>
    <property type="project" value="UniProtKB-UniRule"/>
</dbReference>
<name>A0A7S4HJY3_9EUKA</name>
<evidence type="ECO:0000256" key="3">
    <source>
        <dbReference type="ARBA" id="ARBA00001947"/>
    </source>
</evidence>
<dbReference type="Gene3D" id="3.10.450.40">
    <property type="match status" value="2"/>
</dbReference>
<dbReference type="InterPro" id="IPR015800">
    <property type="entry name" value="Cu_amine_oxidase_N2"/>
</dbReference>
<evidence type="ECO:0000259" key="14">
    <source>
        <dbReference type="Pfam" id="PF01179"/>
    </source>
</evidence>
<dbReference type="InterPro" id="IPR015802">
    <property type="entry name" value="Cu_amine_oxidase_N3"/>
</dbReference>
<keyword evidence="9 13" id="KW-0186">Copper</keyword>
<comment type="subunit">
    <text evidence="5">Homodimer.</text>
</comment>
<dbReference type="SUPFAM" id="SSF49998">
    <property type="entry name" value="Amine oxidase catalytic domain"/>
    <property type="match status" value="1"/>
</dbReference>
<comment type="cofactor">
    <cofactor evidence="2">
        <name>Mn(2+)</name>
        <dbReference type="ChEBI" id="CHEBI:29035"/>
    </cofactor>
</comment>
<comment type="PTM">
    <text evidence="12 13">Topaquinone (TPQ) is generated by copper-dependent autoxidation of a specific tyrosyl residue.</text>
</comment>
<organism evidence="17">
    <name type="scientific">Vannella robusta</name>
    <dbReference type="NCBI Taxonomy" id="1487602"/>
    <lineage>
        <taxon>Eukaryota</taxon>
        <taxon>Amoebozoa</taxon>
        <taxon>Discosea</taxon>
        <taxon>Flabellinia</taxon>
        <taxon>Vannellidae</taxon>
        <taxon>Vannella</taxon>
    </lineage>
</organism>
<dbReference type="PANTHER" id="PTHR10638">
    <property type="entry name" value="COPPER AMINE OXIDASE"/>
    <property type="match status" value="1"/>
</dbReference>
<dbReference type="InterPro" id="IPR016182">
    <property type="entry name" value="Cu_amine_oxidase_N-reg"/>
</dbReference>
<dbReference type="Pfam" id="PF02728">
    <property type="entry name" value="Cu_amine_oxidN3"/>
    <property type="match status" value="1"/>
</dbReference>